<protein>
    <submittedName>
        <fullName evidence="2">Uncharacterized protein</fullName>
    </submittedName>
</protein>
<proteinExistence type="predicted"/>
<feature type="transmembrane region" description="Helical" evidence="1">
    <location>
        <begin position="68"/>
        <end position="89"/>
    </location>
</feature>
<evidence type="ECO:0000256" key="1">
    <source>
        <dbReference type="SAM" id="Phobius"/>
    </source>
</evidence>
<dbReference type="Proteomes" id="UP000606974">
    <property type="component" value="Unassembled WGS sequence"/>
</dbReference>
<feature type="transmembrane region" description="Helical" evidence="1">
    <location>
        <begin position="511"/>
        <end position="532"/>
    </location>
</feature>
<gene>
    <name evidence="2" type="ORF">GJ744_008396</name>
</gene>
<keyword evidence="1" id="KW-0472">Membrane</keyword>
<keyword evidence="1" id="KW-1133">Transmembrane helix</keyword>
<keyword evidence="1" id="KW-0812">Transmembrane</keyword>
<dbReference type="PANTHER" id="PTHR35394">
    <property type="entry name" value="DUF3176 DOMAIN-CONTAINING PROTEIN"/>
    <property type="match status" value="1"/>
</dbReference>
<organism evidence="2 3">
    <name type="scientific">Endocarpon pusillum</name>
    <dbReference type="NCBI Taxonomy" id="364733"/>
    <lineage>
        <taxon>Eukaryota</taxon>
        <taxon>Fungi</taxon>
        <taxon>Dikarya</taxon>
        <taxon>Ascomycota</taxon>
        <taxon>Pezizomycotina</taxon>
        <taxon>Eurotiomycetes</taxon>
        <taxon>Chaetothyriomycetidae</taxon>
        <taxon>Verrucariales</taxon>
        <taxon>Verrucariaceae</taxon>
        <taxon>Endocarpon</taxon>
    </lineage>
</organism>
<evidence type="ECO:0000313" key="3">
    <source>
        <dbReference type="Proteomes" id="UP000606974"/>
    </source>
</evidence>
<dbReference type="PANTHER" id="PTHR35394:SF5">
    <property type="entry name" value="DUF3176 DOMAIN-CONTAINING PROTEIN"/>
    <property type="match status" value="1"/>
</dbReference>
<dbReference type="InterPro" id="IPR021514">
    <property type="entry name" value="DUF3176"/>
</dbReference>
<dbReference type="Pfam" id="PF11374">
    <property type="entry name" value="DUF3176"/>
    <property type="match status" value="1"/>
</dbReference>
<dbReference type="OrthoDB" id="5376804at2759"/>
<comment type="caution">
    <text evidence="2">The sequence shown here is derived from an EMBL/GenBank/DDBJ whole genome shotgun (WGS) entry which is preliminary data.</text>
</comment>
<reference evidence="2" key="1">
    <citation type="submission" date="2020-02" db="EMBL/GenBank/DDBJ databases">
        <authorList>
            <person name="Palmer J.M."/>
        </authorList>
    </citation>
    <scope>NUCLEOTIDE SEQUENCE</scope>
    <source>
        <strain evidence="2">EPUS1.4</strain>
        <tissue evidence="2">Thallus</tissue>
    </source>
</reference>
<dbReference type="EMBL" id="JAACFV010000046">
    <property type="protein sequence ID" value="KAF7509001.1"/>
    <property type="molecule type" value="Genomic_DNA"/>
</dbReference>
<evidence type="ECO:0000313" key="2">
    <source>
        <dbReference type="EMBL" id="KAF7509001.1"/>
    </source>
</evidence>
<sequence length="605" mass="66908">MAALLKSASYSLVHDHISRSPHESTTVETKSCLHALKDRSKAEGLKKARSRLGRLWTWIATDSWTLEYAALLIAVASLASIGVLLGIYGERPTSAWTYTITLNSVLSTFATVMKGSMLLPVGACLSQLKWTWYHHEKRSLLHFQLFDAASRGPLGAASLLYGIHSWHLASIGAIVTLIALVSDAFIQQSVLYPLRTINETASVPFSQSYGLVGTFRGYVPGPIYDVEQSMKAAIYNGIFYHNTSVTGTAVLANCPTGNCTFPEYASMAICSRCRDVTSSIKNVCVPSGYAPNRCVMRSALPNGLTMPNYNTEETFTYINTSTNESLNEKTSTDFWNFVNLTVLIANRDVESVLTSYVFSAFDCDFHFCVQKYASEVSNGVFSEHILANFTGDETNYRRHRGGWGKDWIVQVPKGHLPSASNLTFSVEDQSADALFFYLGNLFRGNGSENLYSSSQGFSSDIMEVIYLKGPSNVPQIMANVATAMTNNLRLKSETVAIGTAIALETYIHVRWLWLLLPSIMVSLATILLVLTVRQSRRWDIPNWRSNALAAMMHGVQEDEADALNMRALALLGKEKISELERWSEVVQVRLRRRGPGGKDYGLVPA</sequence>
<accession>A0A8H7AL46</accession>
<name>A0A8H7AL46_9EURO</name>
<keyword evidence="3" id="KW-1185">Reference proteome</keyword>
<dbReference type="AlphaFoldDB" id="A0A8H7AL46"/>
<feature type="transmembrane region" description="Helical" evidence="1">
    <location>
        <begin position="95"/>
        <end position="113"/>
    </location>
</feature>